<dbReference type="EMBL" id="BMKC01000001">
    <property type="protein sequence ID" value="GGA77613.1"/>
    <property type="molecule type" value="Genomic_DNA"/>
</dbReference>
<evidence type="ECO:0000313" key="3">
    <source>
        <dbReference type="Proteomes" id="UP000623419"/>
    </source>
</evidence>
<feature type="chain" id="PRO_5045989509" description="Lipoprotein" evidence="1">
    <location>
        <begin position="21"/>
        <end position="138"/>
    </location>
</feature>
<keyword evidence="1" id="KW-0732">Signal</keyword>
<dbReference type="Proteomes" id="UP000623419">
    <property type="component" value="Unassembled WGS sequence"/>
</dbReference>
<accession>A0ABQ1HH72</accession>
<gene>
    <name evidence="2" type="ORF">GCM10011521_14910</name>
</gene>
<dbReference type="RefSeq" id="WP_188662682.1">
    <property type="nucleotide sequence ID" value="NZ_BMKC01000001.1"/>
</dbReference>
<sequence length="138" mass="14940">MSLRRQLVIPLAATTLLAAACDGRYMSHDPAPCSVETTCSAVDLPASTLAAIRSNGDTLRVNCPLTNQIDVQYRANCGTALAAAIGSLARWPDELLAPAVADVPTYDRQTCIDTFIPGREGEDCQYYFIEAVVPLHWR</sequence>
<proteinExistence type="predicted"/>
<name>A0ABQ1HH72_9GAMM</name>
<dbReference type="PROSITE" id="PS51257">
    <property type="entry name" value="PROKAR_LIPOPROTEIN"/>
    <property type="match status" value="1"/>
</dbReference>
<keyword evidence="3" id="KW-1185">Reference proteome</keyword>
<organism evidence="2 3">
    <name type="scientific">Arenimonas soli</name>
    <dbReference type="NCBI Taxonomy" id="2269504"/>
    <lineage>
        <taxon>Bacteria</taxon>
        <taxon>Pseudomonadati</taxon>
        <taxon>Pseudomonadota</taxon>
        <taxon>Gammaproteobacteria</taxon>
        <taxon>Lysobacterales</taxon>
        <taxon>Lysobacteraceae</taxon>
        <taxon>Arenimonas</taxon>
    </lineage>
</organism>
<evidence type="ECO:0000313" key="2">
    <source>
        <dbReference type="EMBL" id="GGA77613.1"/>
    </source>
</evidence>
<protein>
    <recommendedName>
        <fullName evidence="4">Lipoprotein</fullName>
    </recommendedName>
</protein>
<evidence type="ECO:0000256" key="1">
    <source>
        <dbReference type="SAM" id="SignalP"/>
    </source>
</evidence>
<reference evidence="3" key="1">
    <citation type="journal article" date="2019" name="Int. J. Syst. Evol. Microbiol.">
        <title>The Global Catalogue of Microorganisms (GCM) 10K type strain sequencing project: providing services to taxonomists for standard genome sequencing and annotation.</title>
        <authorList>
            <consortium name="The Broad Institute Genomics Platform"/>
            <consortium name="The Broad Institute Genome Sequencing Center for Infectious Disease"/>
            <person name="Wu L."/>
            <person name="Ma J."/>
        </authorList>
    </citation>
    <scope>NUCLEOTIDE SEQUENCE [LARGE SCALE GENOMIC DNA]</scope>
    <source>
        <strain evidence="3">CGMCC 1.15905</strain>
    </source>
</reference>
<evidence type="ECO:0008006" key="4">
    <source>
        <dbReference type="Google" id="ProtNLM"/>
    </source>
</evidence>
<feature type="signal peptide" evidence="1">
    <location>
        <begin position="1"/>
        <end position="20"/>
    </location>
</feature>
<comment type="caution">
    <text evidence="2">The sequence shown here is derived from an EMBL/GenBank/DDBJ whole genome shotgun (WGS) entry which is preliminary data.</text>
</comment>